<keyword evidence="2" id="KW-0677">Repeat</keyword>
<feature type="domain" description="HTH myb-type" evidence="6">
    <location>
        <begin position="9"/>
        <end position="65"/>
    </location>
</feature>
<reference evidence="7 8" key="1">
    <citation type="submission" date="2024-02" db="EMBL/GenBank/DDBJ databases">
        <authorList>
            <person name="Vignale AGUSTIN F."/>
            <person name="Sosa J E."/>
            <person name="Modenutti C."/>
        </authorList>
    </citation>
    <scope>NUCLEOTIDE SEQUENCE [LARGE SCALE GENOMIC DNA]</scope>
</reference>
<evidence type="ECO:0000256" key="3">
    <source>
        <dbReference type="ARBA" id="ARBA00023125"/>
    </source>
</evidence>
<dbReference type="FunFam" id="1.10.10.60:FF:000349">
    <property type="entry name" value="Transcription factor MYB39"/>
    <property type="match status" value="1"/>
</dbReference>
<feature type="domain" description="HTH myb-type" evidence="6">
    <location>
        <begin position="66"/>
        <end position="116"/>
    </location>
</feature>
<dbReference type="Pfam" id="PF00249">
    <property type="entry name" value="Myb_DNA-binding"/>
    <property type="match status" value="2"/>
</dbReference>
<feature type="domain" description="Myb-like" evidence="5">
    <location>
        <begin position="9"/>
        <end position="61"/>
    </location>
</feature>
<dbReference type="InterPro" id="IPR017930">
    <property type="entry name" value="Myb_dom"/>
</dbReference>
<evidence type="ECO:0000313" key="7">
    <source>
        <dbReference type="EMBL" id="CAK9166127.1"/>
    </source>
</evidence>
<keyword evidence="8" id="KW-1185">Reference proteome</keyword>
<keyword evidence="4" id="KW-0539">Nucleus</keyword>
<dbReference type="SMART" id="SM00717">
    <property type="entry name" value="SANT"/>
    <property type="match status" value="2"/>
</dbReference>
<dbReference type="PANTHER" id="PTHR47994">
    <property type="entry name" value="F14D16.11-RELATED"/>
    <property type="match status" value="1"/>
</dbReference>
<dbReference type="InterPro" id="IPR009057">
    <property type="entry name" value="Homeodomain-like_sf"/>
</dbReference>
<organism evidence="7 8">
    <name type="scientific">Ilex paraguariensis</name>
    <name type="common">yerba mate</name>
    <dbReference type="NCBI Taxonomy" id="185542"/>
    <lineage>
        <taxon>Eukaryota</taxon>
        <taxon>Viridiplantae</taxon>
        <taxon>Streptophyta</taxon>
        <taxon>Embryophyta</taxon>
        <taxon>Tracheophyta</taxon>
        <taxon>Spermatophyta</taxon>
        <taxon>Magnoliopsida</taxon>
        <taxon>eudicotyledons</taxon>
        <taxon>Gunneridae</taxon>
        <taxon>Pentapetalae</taxon>
        <taxon>asterids</taxon>
        <taxon>campanulids</taxon>
        <taxon>Aquifoliales</taxon>
        <taxon>Aquifoliaceae</taxon>
        <taxon>Ilex</taxon>
    </lineage>
</organism>
<evidence type="ECO:0000256" key="1">
    <source>
        <dbReference type="ARBA" id="ARBA00004123"/>
    </source>
</evidence>
<evidence type="ECO:0000313" key="8">
    <source>
        <dbReference type="Proteomes" id="UP001642360"/>
    </source>
</evidence>
<dbReference type="GO" id="GO:0005634">
    <property type="term" value="C:nucleus"/>
    <property type="evidence" value="ECO:0007669"/>
    <property type="project" value="UniProtKB-SubCell"/>
</dbReference>
<dbReference type="EMBL" id="CAUOFW020004537">
    <property type="protein sequence ID" value="CAK9166127.1"/>
    <property type="molecule type" value="Genomic_DNA"/>
</dbReference>
<evidence type="ECO:0000259" key="6">
    <source>
        <dbReference type="PROSITE" id="PS51294"/>
    </source>
</evidence>
<dbReference type="AlphaFoldDB" id="A0ABC8T9N3"/>
<protein>
    <submittedName>
        <fullName evidence="7">Uncharacterized protein</fullName>
    </submittedName>
</protein>
<dbReference type="Gene3D" id="1.10.10.60">
    <property type="entry name" value="Homeodomain-like"/>
    <property type="match status" value="2"/>
</dbReference>
<evidence type="ECO:0000256" key="2">
    <source>
        <dbReference type="ARBA" id="ARBA00022737"/>
    </source>
</evidence>
<gene>
    <name evidence="7" type="ORF">ILEXP_LOCUS35336</name>
</gene>
<name>A0ABC8T9N3_9AQUA</name>
<dbReference type="SUPFAM" id="SSF46689">
    <property type="entry name" value="Homeodomain-like"/>
    <property type="match status" value="1"/>
</dbReference>
<dbReference type="GO" id="GO:0003677">
    <property type="term" value="F:DNA binding"/>
    <property type="evidence" value="ECO:0007669"/>
    <property type="project" value="UniProtKB-KW"/>
</dbReference>
<dbReference type="Proteomes" id="UP001642360">
    <property type="component" value="Unassembled WGS sequence"/>
</dbReference>
<evidence type="ECO:0000256" key="4">
    <source>
        <dbReference type="ARBA" id="ARBA00023242"/>
    </source>
</evidence>
<comment type="subcellular location">
    <subcellularLocation>
        <location evidence="1">Nucleus</location>
    </subcellularLocation>
</comment>
<dbReference type="FunFam" id="1.10.10.60:FF:000001">
    <property type="entry name" value="MYB-related transcription factor"/>
    <property type="match status" value="1"/>
</dbReference>
<accession>A0ABC8T9N3</accession>
<proteinExistence type="predicted"/>
<keyword evidence="3" id="KW-0238">DNA-binding</keyword>
<dbReference type="InterPro" id="IPR001005">
    <property type="entry name" value="SANT/Myb"/>
</dbReference>
<dbReference type="CDD" id="cd00167">
    <property type="entry name" value="SANT"/>
    <property type="match status" value="2"/>
</dbReference>
<feature type="domain" description="Myb-like" evidence="5">
    <location>
        <begin position="62"/>
        <end position="112"/>
    </location>
</feature>
<dbReference type="PROSITE" id="PS51294">
    <property type="entry name" value="HTH_MYB"/>
    <property type="match status" value="2"/>
</dbReference>
<dbReference type="PANTHER" id="PTHR47994:SF5">
    <property type="entry name" value="F14D16.11-RELATED"/>
    <property type="match status" value="1"/>
</dbReference>
<sequence>MGRSPCCDKNGLKKGPWTSEEDLKLIQYIQMHGPGNWRTLPKNAGLQRCGKSCRLRWTNYLRPDIRRGRFSFEEEEAVIQLHSVLGNKWSAIAARLPGRTDNEIKNYWNTHIRKRLLRMGIDPVTHSPRLDLLDLSSLLGSTQLNLSNLLGLQALVNPDLMRLTALLASSHENPDLILQKLQENQICNTQLQNQSQMLQPNQFQALSHEVPTCNPSSSVANSSFLNQTLMMQGNMGQFSENTVNLSCENFQENLASSDFTGNFVTLPNYFYSETDQILKDASENSTFQTLNNSSSSNSSQNFSFESVISTPLSSPTPLNSSSKFINNAIEDERESYCSNLMKFEIPESLDFDDFM</sequence>
<dbReference type="PROSITE" id="PS50090">
    <property type="entry name" value="MYB_LIKE"/>
    <property type="match status" value="2"/>
</dbReference>
<evidence type="ECO:0000259" key="5">
    <source>
        <dbReference type="PROSITE" id="PS50090"/>
    </source>
</evidence>
<comment type="caution">
    <text evidence="7">The sequence shown here is derived from an EMBL/GenBank/DDBJ whole genome shotgun (WGS) entry which is preliminary data.</text>
</comment>
<dbReference type="InterPro" id="IPR015495">
    <property type="entry name" value="Myb_TF_plants"/>
</dbReference>